<dbReference type="Ensembl" id="ENSGAGT00000025305.1">
    <property type="protein sequence ID" value="ENSGAGP00000022199.1"/>
    <property type="gene ID" value="ENSGAGG00000016314.1"/>
</dbReference>
<dbReference type="GO" id="GO:0070197">
    <property type="term" value="P:meiotic attachment of telomere to nuclear envelope"/>
    <property type="evidence" value="ECO:0007669"/>
    <property type="project" value="TreeGrafter"/>
</dbReference>
<accession>A0A452I3V1</accession>
<keyword evidence="2" id="KW-1185">Reference proteome</keyword>
<dbReference type="Pfam" id="PF15077">
    <property type="entry name" value="MAJIN"/>
    <property type="match status" value="1"/>
</dbReference>
<dbReference type="PANTHER" id="PTHR35824">
    <property type="entry name" value="MEMBRANE-ANCHORED JUNCTION PROTEIN MAJIN"/>
    <property type="match status" value="1"/>
</dbReference>
<protein>
    <submittedName>
        <fullName evidence="1">Uncharacterized protein</fullName>
    </submittedName>
</protein>
<proteinExistence type="predicted"/>
<dbReference type="GO" id="GO:0005637">
    <property type="term" value="C:nuclear inner membrane"/>
    <property type="evidence" value="ECO:0007669"/>
    <property type="project" value="TreeGrafter"/>
</dbReference>
<dbReference type="InterPro" id="IPR027816">
    <property type="entry name" value="MAJIN"/>
</dbReference>
<name>A0A452I3V1_9SAUR</name>
<reference evidence="1" key="3">
    <citation type="submission" date="2025-09" db="UniProtKB">
        <authorList>
            <consortium name="Ensembl"/>
        </authorList>
    </citation>
    <scope>IDENTIFICATION</scope>
</reference>
<dbReference type="PANTHER" id="PTHR35824:SF1">
    <property type="entry name" value="MEMBRANE-ANCHORED JUNCTION PROTEIN"/>
    <property type="match status" value="1"/>
</dbReference>
<organism evidence="1 2">
    <name type="scientific">Gopherus agassizii</name>
    <name type="common">Agassiz's desert tortoise</name>
    <dbReference type="NCBI Taxonomy" id="38772"/>
    <lineage>
        <taxon>Eukaryota</taxon>
        <taxon>Metazoa</taxon>
        <taxon>Chordata</taxon>
        <taxon>Craniata</taxon>
        <taxon>Vertebrata</taxon>
        <taxon>Euteleostomi</taxon>
        <taxon>Archelosauria</taxon>
        <taxon>Testudinata</taxon>
        <taxon>Testudines</taxon>
        <taxon>Cryptodira</taxon>
        <taxon>Durocryptodira</taxon>
        <taxon>Testudinoidea</taxon>
        <taxon>Testudinidae</taxon>
        <taxon>Gopherus</taxon>
    </lineage>
</organism>
<reference evidence="1" key="2">
    <citation type="submission" date="2025-08" db="UniProtKB">
        <authorList>
            <consortium name="Ensembl"/>
        </authorList>
    </citation>
    <scope>IDENTIFICATION</scope>
</reference>
<dbReference type="STRING" id="38772.ENSGAGP00000022199"/>
<dbReference type="GO" id="GO:0007129">
    <property type="term" value="P:homologous chromosome pairing at meiosis"/>
    <property type="evidence" value="ECO:0007669"/>
    <property type="project" value="TreeGrafter"/>
</dbReference>
<evidence type="ECO:0000313" key="2">
    <source>
        <dbReference type="Proteomes" id="UP000291020"/>
    </source>
</evidence>
<dbReference type="AlphaFoldDB" id="A0A452I3V1"/>
<evidence type="ECO:0000313" key="1">
    <source>
        <dbReference type="Ensembl" id="ENSGAGP00000022199.1"/>
    </source>
</evidence>
<dbReference type="GO" id="GO:0003677">
    <property type="term" value="F:DNA binding"/>
    <property type="evidence" value="ECO:0007669"/>
    <property type="project" value="InterPro"/>
</dbReference>
<dbReference type="Proteomes" id="UP000291020">
    <property type="component" value="Unassembled WGS sequence"/>
</dbReference>
<reference evidence="2" key="1">
    <citation type="journal article" date="2017" name="PLoS ONE">
        <title>The Agassiz's desert tortoise genome provides a resource for the conservation of a threatened species.</title>
        <authorList>
            <person name="Tollis M."/>
            <person name="DeNardo D.F."/>
            <person name="Cornelius J.A."/>
            <person name="Dolby G.A."/>
            <person name="Edwards T."/>
            <person name="Henen B.T."/>
            <person name="Karl A.E."/>
            <person name="Murphy R.W."/>
            <person name="Kusumi K."/>
        </authorList>
    </citation>
    <scope>NUCLEOTIDE SEQUENCE [LARGE SCALE GENOMIC DNA]</scope>
</reference>
<sequence>MFLKPFTYPLPETRFLHAGRSVYKLKIRYGNFLCYKPLKIYWYMLSRGLLAILTALFHRTFHLHCMCSISSQHYRAPHRATACLILGLQGPRRTFSVIAPLH</sequence>